<accession>A0A7L4UNR8</accession>
<evidence type="ECO:0000313" key="1">
    <source>
        <dbReference type="EMBL" id="PVX48857.1"/>
    </source>
</evidence>
<protein>
    <submittedName>
        <fullName evidence="1">Uncharacterized protein</fullName>
    </submittedName>
</protein>
<sequence length="71" mass="8036">MTKSNSTLYAIFKDGKHLGNEKGKSKIEAIKNYLKSAGYDNLINDLEFINNYSSEKAINGVHHHLVIKRTN</sequence>
<dbReference type="EMBL" id="QENZ01000009">
    <property type="protein sequence ID" value="PVX48857.1"/>
    <property type="molecule type" value="Genomic_DNA"/>
</dbReference>
<dbReference type="RefSeq" id="WP_116497081.1">
    <property type="nucleotide sequence ID" value="NZ_QENZ01000009.1"/>
</dbReference>
<dbReference type="OrthoDB" id="1203116at2"/>
<keyword evidence="2" id="KW-1185">Reference proteome</keyword>
<evidence type="ECO:0000313" key="2">
    <source>
        <dbReference type="Proteomes" id="UP000251835"/>
    </source>
</evidence>
<reference evidence="1 2" key="1">
    <citation type="submission" date="2018-05" db="EMBL/GenBank/DDBJ databases">
        <title>Genomic Encyclopedia of Type Strains, Phase IV (KMG-IV): sequencing the most valuable type-strain genomes for metagenomic binning, comparative biology and taxonomic classification.</title>
        <authorList>
            <person name="Goeker M."/>
        </authorList>
    </citation>
    <scope>NUCLEOTIDE SEQUENCE [LARGE SCALE GENOMIC DNA]</scope>
    <source>
        <strain evidence="1 2">DSM 28579</strain>
    </source>
</reference>
<name>A0A7L4UNR8_BALHA</name>
<gene>
    <name evidence="1" type="ORF">C7377_1881</name>
</gene>
<organism evidence="1 2">
    <name type="scientific">Balneicella halophila</name>
    <dbReference type="NCBI Taxonomy" id="1537566"/>
    <lineage>
        <taxon>Bacteria</taxon>
        <taxon>Pseudomonadati</taxon>
        <taxon>Bacteroidota</taxon>
        <taxon>Bacteroidia</taxon>
        <taxon>Bacteroidales</taxon>
        <taxon>Balneicellaceae</taxon>
        <taxon>Balneicella</taxon>
    </lineage>
</organism>
<dbReference type="AlphaFoldDB" id="A0A7L4UNR8"/>
<proteinExistence type="predicted"/>
<dbReference type="Proteomes" id="UP000251835">
    <property type="component" value="Unassembled WGS sequence"/>
</dbReference>
<comment type="caution">
    <text evidence="1">The sequence shown here is derived from an EMBL/GenBank/DDBJ whole genome shotgun (WGS) entry which is preliminary data.</text>
</comment>